<organism evidence="2 3">
    <name type="scientific">Nezara viridula</name>
    <name type="common">Southern green stink bug</name>
    <name type="synonym">Cimex viridulus</name>
    <dbReference type="NCBI Taxonomy" id="85310"/>
    <lineage>
        <taxon>Eukaryota</taxon>
        <taxon>Metazoa</taxon>
        <taxon>Ecdysozoa</taxon>
        <taxon>Arthropoda</taxon>
        <taxon>Hexapoda</taxon>
        <taxon>Insecta</taxon>
        <taxon>Pterygota</taxon>
        <taxon>Neoptera</taxon>
        <taxon>Paraneoptera</taxon>
        <taxon>Hemiptera</taxon>
        <taxon>Heteroptera</taxon>
        <taxon>Panheteroptera</taxon>
        <taxon>Pentatomomorpha</taxon>
        <taxon>Pentatomoidea</taxon>
        <taxon>Pentatomidae</taxon>
        <taxon>Pentatominae</taxon>
        <taxon>Nezara</taxon>
    </lineage>
</organism>
<accession>A0A9P0MLK0</accession>
<keyword evidence="3" id="KW-1185">Reference proteome</keyword>
<reference evidence="2" key="1">
    <citation type="submission" date="2022-01" db="EMBL/GenBank/DDBJ databases">
        <authorList>
            <person name="King R."/>
        </authorList>
    </citation>
    <scope>NUCLEOTIDE SEQUENCE</scope>
</reference>
<evidence type="ECO:0000256" key="1">
    <source>
        <dbReference type="SAM" id="Phobius"/>
    </source>
</evidence>
<keyword evidence="1" id="KW-0472">Membrane</keyword>
<feature type="transmembrane region" description="Helical" evidence="1">
    <location>
        <begin position="62"/>
        <end position="85"/>
    </location>
</feature>
<sequence length="93" mass="9881">MPRIGPLRRANREDAVISEWGGGRGEAYAQLGGADQYLIGEHSRPPAASAVAHFTTSESDTMVAAVAICCILVILVVFIAIIILVGQSMRDQT</sequence>
<name>A0A9P0MLK0_NEZVI</name>
<proteinExistence type="predicted"/>
<dbReference type="Proteomes" id="UP001152798">
    <property type="component" value="Chromosome 4"/>
</dbReference>
<evidence type="ECO:0000313" key="2">
    <source>
        <dbReference type="EMBL" id="CAH1400373.1"/>
    </source>
</evidence>
<dbReference type="EMBL" id="OV725080">
    <property type="protein sequence ID" value="CAH1400373.1"/>
    <property type="molecule type" value="Genomic_DNA"/>
</dbReference>
<gene>
    <name evidence="2" type="ORF">NEZAVI_LOCUS9629</name>
</gene>
<evidence type="ECO:0000313" key="3">
    <source>
        <dbReference type="Proteomes" id="UP001152798"/>
    </source>
</evidence>
<dbReference type="AlphaFoldDB" id="A0A9P0MLK0"/>
<protein>
    <submittedName>
        <fullName evidence="2">Uncharacterized protein</fullName>
    </submittedName>
</protein>
<keyword evidence="1" id="KW-1133">Transmembrane helix</keyword>
<keyword evidence="1" id="KW-0812">Transmembrane</keyword>